<evidence type="ECO:0000256" key="1">
    <source>
        <dbReference type="SAM" id="MobiDB-lite"/>
    </source>
</evidence>
<sequence>MDCTPLPSGEQQPAQGLIDFDQAPGLV</sequence>
<protein>
    <submittedName>
        <fullName evidence="2">Uncharacterized protein</fullName>
    </submittedName>
</protein>
<accession>A0A382L2U7</accession>
<reference evidence="2" key="1">
    <citation type="submission" date="2018-05" db="EMBL/GenBank/DDBJ databases">
        <authorList>
            <person name="Lanie J.A."/>
            <person name="Ng W.-L."/>
            <person name="Kazmierczak K.M."/>
            <person name="Andrzejewski T.M."/>
            <person name="Davidsen T.M."/>
            <person name="Wayne K.J."/>
            <person name="Tettelin H."/>
            <person name="Glass J.I."/>
            <person name="Rusch D."/>
            <person name="Podicherti R."/>
            <person name="Tsui H.-C.T."/>
            <person name="Winkler M.E."/>
        </authorList>
    </citation>
    <scope>NUCLEOTIDE SEQUENCE</scope>
</reference>
<name>A0A382L2U7_9ZZZZ</name>
<proteinExistence type="predicted"/>
<gene>
    <name evidence="2" type="ORF">METZ01_LOCUS282055</name>
</gene>
<dbReference type="AlphaFoldDB" id="A0A382L2U7"/>
<evidence type="ECO:0000313" key="2">
    <source>
        <dbReference type="EMBL" id="SVC29201.1"/>
    </source>
</evidence>
<organism evidence="2">
    <name type="scientific">marine metagenome</name>
    <dbReference type="NCBI Taxonomy" id="408172"/>
    <lineage>
        <taxon>unclassified sequences</taxon>
        <taxon>metagenomes</taxon>
        <taxon>ecological metagenomes</taxon>
    </lineage>
</organism>
<feature type="region of interest" description="Disordered" evidence="1">
    <location>
        <begin position="1"/>
        <end position="27"/>
    </location>
</feature>
<dbReference type="EMBL" id="UINC01083464">
    <property type="protein sequence ID" value="SVC29201.1"/>
    <property type="molecule type" value="Genomic_DNA"/>
</dbReference>